<dbReference type="InterPro" id="IPR050744">
    <property type="entry name" value="AI-2_Isomerase_LsrG"/>
</dbReference>
<dbReference type="InterPro" id="IPR007138">
    <property type="entry name" value="ABM_dom"/>
</dbReference>
<protein>
    <submittedName>
        <fullName evidence="2">Antibiotic biosynthesis monooxygenase</fullName>
    </submittedName>
</protein>
<keyword evidence="3" id="KW-1185">Reference proteome</keyword>
<evidence type="ECO:0000259" key="1">
    <source>
        <dbReference type="PROSITE" id="PS51725"/>
    </source>
</evidence>
<dbReference type="Pfam" id="PF03992">
    <property type="entry name" value="ABM"/>
    <property type="match status" value="1"/>
</dbReference>
<dbReference type="InterPro" id="IPR011008">
    <property type="entry name" value="Dimeric_a/b-barrel"/>
</dbReference>
<proteinExistence type="predicted"/>
<keyword evidence="2" id="KW-0503">Monooxygenase</keyword>
<sequence length="138" mass="15934">MKSFTIIAAALLLCLSCHQEKPEVHASQPEKMMVRIAEIEVAPEYLEEYLAILKEESKASVELEPGVIVIFPMFQKEDPTQIRLLEIYADREAYETHLQTPHFKHYKSTTLPMVRSLKLVDMTSIDPNTMPEIFTKLR</sequence>
<evidence type="ECO:0000313" key="3">
    <source>
        <dbReference type="Proteomes" id="UP000625780"/>
    </source>
</evidence>
<comment type="caution">
    <text evidence="2">The sequence shown here is derived from an EMBL/GenBank/DDBJ whole genome shotgun (WGS) entry which is preliminary data.</text>
</comment>
<dbReference type="PANTHER" id="PTHR33336:SF3">
    <property type="entry name" value="ABM DOMAIN-CONTAINING PROTEIN"/>
    <property type="match status" value="1"/>
</dbReference>
<evidence type="ECO:0000313" key="2">
    <source>
        <dbReference type="EMBL" id="GGD53387.1"/>
    </source>
</evidence>
<dbReference type="RefSeq" id="WP_188370539.1">
    <property type="nucleotide sequence ID" value="NZ_BMFH01000001.1"/>
</dbReference>
<dbReference type="Proteomes" id="UP000625780">
    <property type="component" value="Unassembled WGS sequence"/>
</dbReference>
<dbReference type="PROSITE" id="PS51725">
    <property type="entry name" value="ABM"/>
    <property type="match status" value="1"/>
</dbReference>
<keyword evidence="2" id="KW-0560">Oxidoreductase</keyword>
<name>A0ABQ1R055_9FLAO</name>
<feature type="domain" description="ABM" evidence="1">
    <location>
        <begin position="33"/>
        <end position="126"/>
    </location>
</feature>
<accession>A0ABQ1R055</accession>
<organism evidence="2 3">
    <name type="scientific">Muriicola marianensis</name>
    <dbReference type="NCBI Taxonomy" id="1324801"/>
    <lineage>
        <taxon>Bacteria</taxon>
        <taxon>Pseudomonadati</taxon>
        <taxon>Bacteroidota</taxon>
        <taxon>Flavobacteriia</taxon>
        <taxon>Flavobacteriales</taxon>
        <taxon>Flavobacteriaceae</taxon>
        <taxon>Muriicola</taxon>
    </lineage>
</organism>
<dbReference type="PANTHER" id="PTHR33336">
    <property type="entry name" value="QUINOL MONOOXYGENASE YGIN-RELATED"/>
    <property type="match status" value="1"/>
</dbReference>
<dbReference type="Gene3D" id="3.30.70.100">
    <property type="match status" value="1"/>
</dbReference>
<dbReference type="GO" id="GO:0004497">
    <property type="term" value="F:monooxygenase activity"/>
    <property type="evidence" value="ECO:0007669"/>
    <property type="project" value="UniProtKB-KW"/>
</dbReference>
<gene>
    <name evidence="2" type="ORF">GCM10011361_20090</name>
</gene>
<dbReference type="SUPFAM" id="SSF54909">
    <property type="entry name" value="Dimeric alpha+beta barrel"/>
    <property type="match status" value="1"/>
</dbReference>
<dbReference type="EMBL" id="BMFH01000001">
    <property type="protein sequence ID" value="GGD53387.1"/>
    <property type="molecule type" value="Genomic_DNA"/>
</dbReference>
<reference evidence="3" key="1">
    <citation type="journal article" date="2019" name="Int. J. Syst. Evol. Microbiol.">
        <title>The Global Catalogue of Microorganisms (GCM) 10K type strain sequencing project: providing services to taxonomists for standard genome sequencing and annotation.</title>
        <authorList>
            <consortium name="The Broad Institute Genomics Platform"/>
            <consortium name="The Broad Institute Genome Sequencing Center for Infectious Disease"/>
            <person name="Wu L."/>
            <person name="Ma J."/>
        </authorList>
    </citation>
    <scope>NUCLEOTIDE SEQUENCE [LARGE SCALE GENOMIC DNA]</scope>
    <source>
        <strain evidence="3">CGMCC 1.12606</strain>
    </source>
</reference>